<dbReference type="EMBL" id="VDEP01000046">
    <property type="protein sequence ID" value="KAA1134740.1"/>
    <property type="molecule type" value="Genomic_DNA"/>
</dbReference>
<gene>
    <name evidence="2" type="ORF">PGTUg99_012409</name>
</gene>
<accession>A0A5B0S9U3</accession>
<proteinExistence type="predicted"/>
<comment type="caution">
    <text evidence="2">The sequence shown here is derived from an EMBL/GenBank/DDBJ whole genome shotgun (WGS) entry which is preliminary data.</text>
</comment>
<feature type="region of interest" description="Disordered" evidence="1">
    <location>
        <begin position="68"/>
        <end position="100"/>
    </location>
</feature>
<sequence>MVADNPPRISASASGYLPAGADGCFSAQTWRISGYPKGYPVPREATPLGGVPLNKLVYILFSSESGRAGTGSRAGPAEQAESEQPIDEAEPVPQSELSLNNPSMEAVKEAQTLCPGRRIDCLISLNGSGLIACACAKMGELSKRVARTVEARAAQEGWSASYFRASFKGLKNEDNQGEWESPDWVKAGTIKYLFIDARSQFD</sequence>
<protein>
    <submittedName>
        <fullName evidence="2">Uncharacterized protein</fullName>
    </submittedName>
</protein>
<feature type="compositionally biased region" description="Acidic residues" evidence="1">
    <location>
        <begin position="80"/>
        <end position="90"/>
    </location>
</feature>
<evidence type="ECO:0000313" key="3">
    <source>
        <dbReference type="Proteomes" id="UP000325313"/>
    </source>
</evidence>
<reference evidence="2 3" key="1">
    <citation type="submission" date="2019-05" db="EMBL/GenBank/DDBJ databases">
        <title>Emergence of the Ug99 lineage of the wheat stem rust pathogen through somatic hybridization.</title>
        <authorList>
            <person name="Li F."/>
            <person name="Upadhyaya N.M."/>
            <person name="Sperschneider J."/>
            <person name="Matny O."/>
            <person name="Nguyen-Phuc H."/>
            <person name="Mago R."/>
            <person name="Raley C."/>
            <person name="Miller M.E."/>
            <person name="Silverstein K.A.T."/>
            <person name="Henningsen E."/>
            <person name="Hirsch C.D."/>
            <person name="Visser B."/>
            <person name="Pretorius Z.A."/>
            <person name="Steffenson B.J."/>
            <person name="Schwessinger B."/>
            <person name="Dodds P.N."/>
            <person name="Figueroa M."/>
        </authorList>
    </citation>
    <scope>NUCLEOTIDE SEQUENCE [LARGE SCALE GENOMIC DNA]</scope>
    <source>
        <strain evidence="2 3">Ug99</strain>
    </source>
</reference>
<evidence type="ECO:0000256" key="1">
    <source>
        <dbReference type="SAM" id="MobiDB-lite"/>
    </source>
</evidence>
<name>A0A5B0S9U3_PUCGR</name>
<organism evidence="2 3">
    <name type="scientific">Puccinia graminis f. sp. tritici</name>
    <dbReference type="NCBI Taxonomy" id="56615"/>
    <lineage>
        <taxon>Eukaryota</taxon>
        <taxon>Fungi</taxon>
        <taxon>Dikarya</taxon>
        <taxon>Basidiomycota</taxon>
        <taxon>Pucciniomycotina</taxon>
        <taxon>Pucciniomycetes</taxon>
        <taxon>Pucciniales</taxon>
        <taxon>Pucciniaceae</taxon>
        <taxon>Puccinia</taxon>
    </lineage>
</organism>
<evidence type="ECO:0000313" key="2">
    <source>
        <dbReference type="EMBL" id="KAA1134740.1"/>
    </source>
</evidence>
<dbReference type="Proteomes" id="UP000325313">
    <property type="component" value="Unassembled WGS sequence"/>
</dbReference>
<dbReference type="AlphaFoldDB" id="A0A5B0S9U3"/>